<dbReference type="AlphaFoldDB" id="A0A843ADN4"/>
<accession>A0A843ADN4</accession>
<keyword evidence="1" id="KW-0472">Membrane</keyword>
<feature type="transmembrane region" description="Helical" evidence="1">
    <location>
        <begin position="152"/>
        <end position="173"/>
    </location>
</feature>
<dbReference type="Proteomes" id="UP000658733">
    <property type="component" value="Unassembled WGS sequence"/>
</dbReference>
<protein>
    <submittedName>
        <fullName evidence="2">Uncharacterized protein</fullName>
    </submittedName>
</protein>
<gene>
    <name evidence="2" type="ORF">ISP01_01425</name>
</gene>
<organism evidence="2 3">
    <name type="scientific">Methanobrevibacter arboriphilus</name>
    <dbReference type="NCBI Taxonomy" id="39441"/>
    <lineage>
        <taxon>Archaea</taxon>
        <taxon>Methanobacteriati</taxon>
        <taxon>Methanobacteriota</taxon>
        <taxon>Methanomada group</taxon>
        <taxon>Methanobacteria</taxon>
        <taxon>Methanobacteriales</taxon>
        <taxon>Methanobacteriaceae</taxon>
        <taxon>Methanobrevibacter</taxon>
    </lineage>
</organism>
<evidence type="ECO:0000313" key="3">
    <source>
        <dbReference type="Proteomes" id="UP000658733"/>
    </source>
</evidence>
<keyword evidence="1" id="KW-0812">Transmembrane</keyword>
<keyword evidence="1" id="KW-1133">Transmembrane helix</keyword>
<feature type="transmembrane region" description="Helical" evidence="1">
    <location>
        <begin position="179"/>
        <end position="204"/>
    </location>
</feature>
<proteinExistence type="predicted"/>
<feature type="transmembrane region" description="Helical" evidence="1">
    <location>
        <begin position="37"/>
        <end position="55"/>
    </location>
</feature>
<dbReference type="RefSeq" id="WP_278521751.1">
    <property type="nucleotide sequence ID" value="NZ_JADIIN010000015.1"/>
</dbReference>
<reference evidence="2" key="1">
    <citation type="submission" date="2020-10" db="EMBL/GenBank/DDBJ databases">
        <title>Dehalococcoides mccartyi of a TCE/Cr reducing biochatode.</title>
        <authorList>
            <person name="Matturro B."/>
        </authorList>
    </citation>
    <scope>NUCLEOTIDE SEQUENCE</scope>
    <source>
        <strain evidence="2">Bin4</strain>
    </source>
</reference>
<name>A0A843ADN4_METAZ</name>
<sequence length="207" mass="23446">MVGEYEDFIIDTIFKVGADVLGGLLIEIEILLAPESLGASTFLIIGGLMLIAYGNDLFEDPYDPDNQFGFLLSLALSFSPQTNLAKFIIKPGYRVIVRFGFRSQGIKFVLKEVFFRKASINSIDNFITDLVQDQILNWEIYNDISKIGWGDYIVYLILLCIIIGIFSIIYAIISALGVFFFIVATFFIYTYLQFFVARSIGLIYKKV</sequence>
<comment type="caution">
    <text evidence="2">The sequence shown here is derived from an EMBL/GenBank/DDBJ whole genome shotgun (WGS) entry which is preliminary data.</text>
</comment>
<feature type="transmembrane region" description="Helical" evidence="1">
    <location>
        <begin position="67"/>
        <end position="89"/>
    </location>
</feature>
<evidence type="ECO:0000256" key="1">
    <source>
        <dbReference type="SAM" id="Phobius"/>
    </source>
</evidence>
<dbReference type="EMBL" id="JADIIN010000015">
    <property type="protein sequence ID" value="MBF4468043.1"/>
    <property type="molecule type" value="Genomic_DNA"/>
</dbReference>
<evidence type="ECO:0000313" key="2">
    <source>
        <dbReference type="EMBL" id="MBF4468043.1"/>
    </source>
</evidence>